<dbReference type="RefSeq" id="WP_165399762.1">
    <property type="nucleotide sequence ID" value="NZ_LABE01000095.1"/>
</dbReference>
<proteinExistence type="predicted"/>
<accession>A0A6S4QB71</accession>
<dbReference type="EMBL" id="AB609751">
    <property type="protein sequence ID" value="BBE38865.1"/>
    <property type="molecule type" value="Genomic_DNA"/>
</dbReference>
<protein>
    <submittedName>
        <fullName evidence="1">Uncharacterized protein</fullName>
    </submittedName>
</protein>
<evidence type="ECO:0000313" key="1">
    <source>
        <dbReference type="EMBL" id="BBE38865.1"/>
    </source>
</evidence>
<reference evidence="1" key="1">
    <citation type="submission" date="2011-01" db="EMBL/GenBank/DDBJ databases">
        <title>Evolutionary Significance of Chromosomal Super-Integrons in Vibrio vulnificus Strains.</title>
        <authorList>
            <person name="Shu H.Y."/>
            <person name="Wu K.M."/>
            <person name="Liu T.T."/>
            <person name="Liu Y.M."/>
            <person name="Liao T.L."/>
            <person name="Hor L.I."/>
            <person name="Tsai S.F."/>
            <person name="Chen C.Y."/>
        </authorList>
    </citation>
    <scope>NUCLEOTIDE SEQUENCE</scope>
    <source>
        <strain evidence="1">CECT4999</strain>
    </source>
</reference>
<sequence>MSNLVGCLIGFQSWFVARLAGAKCGKGKFIVSSSSLVVRSVESLGVKVESLAEFHH</sequence>
<organism evidence="1">
    <name type="scientific">Vibrio vulnificus</name>
    <dbReference type="NCBI Taxonomy" id="672"/>
    <lineage>
        <taxon>Bacteria</taxon>
        <taxon>Pseudomonadati</taxon>
        <taxon>Pseudomonadota</taxon>
        <taxon>Gammaproteobacteria</taxon>
        <taxon>Vibrionales</taxon>
        <taxon>Vibrionaceae</taxon>
        <taxon>Vibrio</taxon>
    </lineage>
</organism>
<dbReference type="AlphaFoldDB" id="A0A6S4QB71"/>
<name>A0A6S4QB71_VIBVL</name>